<keyword evidence="1" id="KW-1185">Reference proteome</keyword>
<dbReference type="OrthoDB" id="5963349at2759"/>
<dbReference type="KEGG" id="aten:116295285"/>
<gene>
    <name evidence="2" type="primary">LOC116295285</name>
</gene>
<dbReference type="Proteomes" id="UP000515163">
    <property type="component" value="Unplaced"/>
</dbReference>
<protein>
    <submittedName>
        <fullName evidence="2">Uncharacterized protein LOC116295285</fullName>
    </submittedName>
</protein>
<organism evidence="1 2">
    <name type="scientific">Actinia tenebrosa</name>
    <name type="common">Australian red waratah sea anemone</name>
    <dbReference type="NCBI Taxonomy" id="6105"/>
    <lineage>
        <taxon>Eukaryota</taxon>
        <taxon>Metazoa</taxon>
        <taxon>Cnidaria</taxon>
        <taxon>Anthozoa</taxon>
        <taxon>Hexacorallia</taxon>
        <taxon>Actiniaria</taxon>
        <taxon>Actiniidae</taxon>
        <taxon>Actinia</taxon>
    </lineage>
</organism>
<sequence>MDKQCWLPAQQNTKYEKHSFNILRFANRVEQFSQTFENLGGAMGALFSSFIRKRQQRKASRNLIKENLKQLREYGLALDRELEFANGHIQELLNQDFPGSSISLSSLSDHLDSLSLCSMQDVLEGGVRMACSSKDKENNSAVGEYLILAEERCQVLDENIRLLDDRREEINRNIQESCARLKHIHTKAESFRFRHFVSKHPIDSWSVVSTPF</sequence>
<dbReference type="InParanoid" id="A0A6P8I213"/>
<dbReference type="RefSeq" id="XP_031558927.1">
    <property type="nucleotide sequence ID" value="XM_031703067.1"/>
</dbReference>
<evidence type="ECO:0000313" key="1">
    <source>
        <dbReference type="Proteomes" id="UP000515163"/>
    </source>
</evidence>
<reference evidence="2" key="1">
    <citation type="submission" date="2025-08" db="UniProtKB">
        <authorList>
            <consortium name="RefSeq"/>
        </authorList>
    </citation>
    <scope>IDENTIFICATION</scope>
    <source>
        <tissue evidence="2">Tentacle</tissue>
    </source>
</reference>
<name>A0A6P8I213_ACTTE</name>
<proteinExistence type="predicted"/>
<evidence type="ECO:0000313" key="2">
    <source>
        <dbReference type="RefSeq" id="XP_031558927.1"/>
    </source>
</evidence>
<dbReference type="GeneID" id="116295285"/>
<accession>A0A6P8I213</accession>
<dbReference type="AlphaFoldDB" id="A0A6P8I213"/>